<dbReference type="PROSITE" id="PS00216">
    <property type="entry name" value="SUGAR_TRANSPORT_1"/>
    <property type="match status" value="1"/>
</dbReference>
<dbReference type="InterPro" id="IPR011701">
    <property type="entry name" value="MFS"/>
</dbReference>
<dbReference type="Pfam" id="PF07690">
    <property type="entry name" value="MFS_1"/>
    <property type="match status" value="1"/>
</dbReference>
<keyword evidence="13" id="KW-1185">Reference proteome</keyword>
<dbReference type="Pfam" id="PF08946">
    <property type="entry name" value="Osmo_CC"/>
    <property type="match status" value="1"/>
</dbReference>
<evidence type="ECO:0000256" key="6">
    <source>
        <dbReference type="ARBA" id="ARBA00022847"/>
    </source>
</evidence>
<gene>
    <name evidence="12" type="ORF">ZBT109_0822</name>
</gene>
<comment type="subcellular location">
    <subcellularLocation>
        <location evidence="1">Cell membrane</location>
        <topology evidence="1">Multi-pass membrane protein</topology>
    </subcellularLocation>
</comment>
<evidence type="ECO:0000256" key="2">
    <source>
        <dbReference type="ARBA" id="ARBA00008240"/>
    </source>
</evidence>
<sequence length="522" mass="56657">MSSAHDNRTLNEQRQTSHQHLGLDDITIVDNSTLRKAVSAAALGNAMEWFDFGVFSLVAASIGKNFFPDASPTIQLMSAFAVFAVAFFARPLGGLVFGPLGDRIGRKQVLALTMIMMAISTFCIGLIPSFSAIGLAAPILLIAFRLVQGFSAGGEYGGAATFVAEYSPDRKRGFMGSWLEFGTFAGFILASLTVAAVSYFTGEAAMHDWAWRIPFFIAGPLGLIGLYLRTRLEETPAFAEHAEKQKAEGSSESVPLKELFTQHWKPMLLCIGLVLLMNVSTYLLTTVMPTYMQQHVTDPNTGEHIRALTADGMMTFIMCAMLIFLPLLGLLADKVGRKPLIITGCILTMIFAVPLLHLVQQGSLLCIGLGLLGFSLIQSCFSSTMPSKLPSLFSTSVRYGGLAIAFNISAALFAGPTPAVNTWLMDHTGSIDVPAYYWIAAAIIGLITILLTRETASQPLEGSAPAASSRAEARELLQEHRSNLENELEEVEDELRALNERRAEIIADHPHLHDDHTSPKKD</sequence>
<feature type="domain" description="Major facilitator superfamily (MFS) profile" evidence="11">
    <location>
        <begin position="37"/>
        <end position="457"/>
    </location>
</feature>
<dbReference type="InterPro" id="IPR036259">
    <property type="entry name" value="MFS_trans_sf"/>
</dbReference>
<dbReference type="KEGG" id="zpl:ZBT109_0822"/>
<dbReference type="PROSITE" id="PS50850">
    <property type="entry name" value="MFS"/>
    <property type="match status" value="1"/>
</dbReference>
<evidence type="ECO:0000256" key="4">
    <source>
        <dbReference type="ARBA" id="ARBA00022475"/>
    </source>
</evidence>
<evidence type="ECO:0000256" key="1">
    <source>
        <dbReference type="ARBA" id="ARBA00004651"/>
    </source>
</evidence>
<dbReference type="InterPro" id="IPR015041">
    <property type="entry name" value="Osmo_CC"/>
</dbReference>
<dbReference type="InterPro" id="IPR020846">
    <property type="entry name" value="MFS_dom"/>
</dbReference>
<feature type="transmembrane region" description="Helical" evidence="10">
    <location>
        <begin position="339"/>
        <end position="356"/>
    </location>
</feature>
<feature type="transmembrane region" description="Helical" evidence="10">
    <location>
        <begin position="109"/>
        <end position="127"/>
    </location>
</feature>
<feature type="transmembrane region" description="Helical" evidence="10">
    <location>
        <begin position="178"/>
        <end position="197"/>
    </location>
</feature>
<reference evidence="12 13" key="1">
    <citation type="submission" date="2018-09" db="EMBL/GenBank/DDBJ databases">
        <title>Zymobacter palmae IAM14233 (=T109) whole genome analysis.</title>
        <authorList>
            <person name="Yanase H."/>
        </authorList>
    </citation>
    <scope>NUCLEOTIDE SEQUENCE [LARGE SCALE GENOMIC DNA]</scope>
    <source>
        <strain evidence="12 13">IAM14233</strain>
    </source>
</reference>
<comment type="similarity">
    <text evidence="2">Belongs to the major facilitator superfamily. Metabolite:H+ Symporter (MHS) family (TC 2.A.1.6) family.</text>
</comment>
<evidence type="ECO:0000256" key="7">
    <source>
        <dbReference type="ARBA" id="ARBA00022989"/>
    </source>
</evidence>
<evidence type="ECO:0000313" key="13">
    <source>
        <dbReference type="Proteomes" id="UP000267342"/>
    </source>
</evidence>
<feature type="transmembrane region" description="Helical" evidence="10">
    <location>
        <begin position="267"/>
        <end position="292"/>
    </location>
</feature>
<evidence type="ECO:0000259" key="11">
    <source>
        <dbReference type="PROSITE" id="PS50850"/>
    </source>
</evidence>
<keyword evidence="7 10" id="KW-1133">Transmembrane helix</keyword>
<dbReference type="GO" id="GO:0005886">
    <property type="term" value="C:plasma membrane"/>
    <property type="evidence" value="ECO:0007669"/>
    <property type="project" value="UniProtKB-SubCell"/>
</dbReference>
<evidence type="ECO:0000256" key="3">
    <source>
        <dbReference type="ARBA" id="ARBA00022448"/>
    </source>
</evidence>
<keyword evidence="6" id="KW-0769">Symport</keyword>
<dbReference type="RefSeq" id="WP_038279645.1">
    <property type="nucleotide sequence ID" value="NZ_AP018933.1"/>
</dbReference>
<protein>
    <submittedName>
        <fullName evidence="12">Permeases of the major facilitator superfamily</fullName>
    </submittedName>
</protein>
<feature type="transmembrane region" description="Helical" evidence="10">
    <location>
        <begin position="397"/>
        <end position="415"/>
    </location>
</feature>
<dbReference type="PROSITE" id="PS00217">
    <property type="entry name" value="SUGAR_TRANSPORT_2"/>
    <property type="match status" value="1"/>
</dbReference>
<evidence type="ECO:0000313" key="12">
    <source>
        <dbReference type="EMBL" id="BBG29598.1"/>
    </source>
</evidence>
<feature type="transmembrane region" description="Helical" evidence="10">
    <location>
        <begin position="362"/>
        <end position="385"/>
    </location>
</feature>
<dbReference type="GO" id="GO:0015293">
    <property type="term" value="F:symporter activity"/>
    <property type="evidence" value="ECO:0007669"/>
    <property type="project" value="UniProtKB-KW"/>
</dbReference>
<keyword evidence="4" id="KW-1003">Cell membrane</keyword>
<dbReference type="EMBL" id="AP018933">
    <property type="protein sequence ID" value="BBG29598.1"/>
    <property type="molecule type" value="Genomic_DNA"/>
</dbReference>
<dbReference type="Gene3D" id="1.20.1250.20">
    <property type="entry name" value="MFS general substrate transporter like domains"/>
    <property type="match status" value="1"/>
</dbReference>
<proteinExistence type="inferred from homology"/>
<name>A0A348HD96_9GAMM</name>
<dbReference type="SUPFAM" id="SSF103473">
    <property type="entry name" value="MFS general substrate transporter"/>
    <property type="match status" value="1"/>
</dbReference>
<feature type="transmembrane region" description="Helical" evidence="10">
    <location>
        <begin position="312"/>
        <end position="332"/>
    </location>
</feature>
<accession>A0A348HD96</accession>
<keyword evidence="8 10" id="KW-0472">Membrane</keyword>
<dbReference type="FunFam" id="1.20.1250.20:FF:000001">
    <property type="entry name" value="Dicarboxylate MFS transporter"/>
    <property type="match status" value="1"/>
</dbReference>
<feature type="region of interest" description="Disordered" evidence="9">
    <location>
        <begin position="461"/>
        <end position="490"/>
    </location>
</feature>
<dbReference type="STRING" id="1123510.GCA_000620025_01584"/>
<dbReference type="InterPro" id="IPR005829">
    <property type="entry name" value="Sugar_transporter_CS"/>
</dbReference>
<dbReference type="AlphaFoldDB" id="A0A348HD96"/>
<feature type="transmembrane region" description="Helical" evidence="10">
    <location>
        <begin position="435"/>
        <end position="452"/>
    </location>
</feature>
<evidence type="ECO:0000256" key="5">
    <source>
        <dbReference type="ARBA" id="ARBA00022692"/>
    </source>
</evidence>
<evidence type="ECO:0000256" key="9">
    <source>
        <dbReference type="SAM" id="MobiDB-lite"/>
    </source>
</evidence>
<dbReference type="Proteomes" id="UP000267342">
    <property type="component" value="Chromosome"/>
</dbReference>
<organism evidence="12 13">
    <name type="scientific">Zymobacter palmae</name>
    <dbReference type="NCBI Taxonomy" id="33074"/>
    <lineage>
        <taxon>Bacteria</taxon>
        <taxon>Pseudomonadati</taxon>
        <taxon>Pseudomonadota</taxon>
        <taxon>Gammaproteobacteria</taxon>
        <taxon>Oceanospirillales</taxon>
        <taxon>Halomonadaceae</taxon>
        <taxon>Zymobacter group</taxon>
        <taxon>Zymobacter</taxon>
    </lineage>
</organism>
<feature type="transmembrane region" description="Helical" evidence="10">
    <location>
        <begin position="209"/>
        <end position="228"/>
    </location>
</feature>
<dbReference type="NCBIfam" id="NF007927">
    <property type="entry name" value="PRK10642.1"/>
    <property type="match status" value="1"/>
</dbReference>
<dbReference type="PANTHER" id="PTHR43528:SF1">
    <property type="entry name" value="ALPHA-KETOGLUTARATE PERMEASE"/>
    <property type="match status" value="1"/>
</dbReference>
<evidence type="ECO:0000256" key="10">
    <source>
        <dbReference type="SAM" id="Phobius"/>
    </source>
</evidence>
<feature type="transmembrane region" description="Helical" evidence="10">
    <location>
        <begin position="74"/>
        <end position="97"/>
    </location>
</feature>
<evidence type="ECO:0000256" key="8">
    <source>
        <dbReference type="ARBA" id="ARBA00023136"/>
    </source>
</evidence>
<dbReference type="OrthoDB" id="3690818at2"/>
<feature type="compositionally biased region" description="Basic and acidic residues" evidence="9">
    <location>
        <begin position="471"/>
        <end position="484"/>
    </location>
</feature>
<keyword evidence="5 10" id="KW-0812">Transmembrane</keyword>
<dbReference type="InterPro" id="IPR051084">
    <property type="entry name" value="H+-coupled_symporters"/>
</dbReference>
<dbReference type="PANTHER" id="PTHR43528">
    <property type="entry name" value="ALPHA-KETOGLUTARATE PERMEASE"/>
    <property type="match status" value="1"/>
</dbReference>
<feature type="transmembrane region" description="Helical" evidence="10">
    <location>
        <begin position="133"/>
        <end position="157"/>
    </location>
</feature>
<keyword evidence="3" id="KW-0813">Transport</keyword>